<keyword evidence="6" id="KW-1185">Reference proteome</keyword>
<reference evidence="5 6" key="1">
    <citation type="submission" date="2020-08" db="EMBL/GenBank/DDBJ databases">
        <title>Genomic Encyclopedia of Type Strains, Phase IV (KMG-IV): sequencing the most valuable type-strain genomes for metagenomic binning, comparative biology and taxonomic classification.</title>
        <authorList>
            <person name="Goeker M."/>
        </authorList>
    </citation>
    <scope>NUCLEOTIDE SEQUENCE [LARGE SCALE GENOMIC DNA]</scope>
    <source>
        <strain evidence="5 6">DSM 17976</strain>
    </source>
</reference>
<feature type="site" description="Could be important to modulate the pK values of the two catalytic cysteine residues" evidence="3">
    <location>
        <position position="142"/>
    </location>
</feature>
<dbReference type="UniPathway" id="UPA00034">
    <property type="reaction ID" value="UER00025"/>
</dbReference>
<dbReference type="PANTHER" id="PTHR31689:SF0">
    <property type="entry name" value="DIAMINOPIMELATE EPIMERASE"/>
    <property type="match status" value="1"/>
</dbReference>
<dbReference type="Proteomes" id="UP000541352">
    <property type="component" value="Unassembled WGS sequence"/>
</dbReference>
<dbReference type="GO" id="GO:0008837">
    <property type="term" value="F:diaminopimelate epimerase activity"/>
    <property type="evidence" value="ECO:0007669"/>
    <property type="project" value="UniProtKB-UniRule"/>
</dbReference>
<comment type="caution">
    <text evidence="5">The sequence shown here is derived from an EMBL/GenBank/DDBJ whole genome shotgun (WGS) entry which is preliminary data.</text>
</comment>
<comment type="similarity">
    <text evidence="1 3">Belongs to the diaminopimelate epimerase family.</text>
</comment>
<dbReference type="HAMAP" id="MF_00197">
    <property type="entry name" value="DAP_epimerase"/>
    <property type="match status" value="1"/>
</dbReference>
<keyword evidence="2 3" id="KW-0413">Isomerase</keyword>
<accession>A0A7W5ZQG5</accession>
<feature type="binding site" evidence="3">
    <location>
        <begin position="204"/>
        <end position="205"/>
    </location>
    <ligand>
        <name>substrate</name>
    </ligand>
</feature>
<comment type="pathway">
    <text evidence="3">Amino-acid biosynthesis; L-lysine biosynthesis via DAP pathway; DL-2,6-diaminopimelate from LL-2,6-diaminopimelate: step 1/1.</text>
</comment>
<feature type="binding site" evidence="3">
    <location>
        <position position="18"/>
    </location>
    <ligand>
        <name>substrate</name>
    </ligand>
</feature>
<dbReference type="PANTHER" id="PTHR31689">
    <property type="entry name" value="DIAMINOPIMELATE EPIMERASE, CHLOROPLASTIC"/>
    <property type="match status" value="1"/>
</dbReference>
<dbReference type="GO" id="GO:0005829">
    <property type="term" value="C:cytosol"/>
    <property type="evidence" value="ECO:0007669"/>
    <property type="project" value="TreeGrafter"/>
</dbReference>
<feature type="binding site" evidence="3">
    <location>
        <begin position="193"/>
        <end position="194"/>
    </location>
    <ligand>
        <name>substrate</name>
    </ligand>
</feature>
<protein>
    <recommendedName>
        <fullName evidence="3 4">Diaminopimelate epimerase</fullName>
        <shortName evidence="3">DAP epimerase</shortName>
        <ecNumber evidence="3 4">5.1.1.7</ecNumber>
    </recommendedName>
    <alternativeName>
        <fullName evidence="3">PLP-independent amino acid racemase</fullName>
    </alternativeName>
</protein>
<name>A0A7W5ZQG5_9BACT</name>
<dbReference type="AlphaFoldDB" id="A0A7W5ZQG5"/>
<dbReference type="RefSeq" id="WP_183979670.1">
    <property type="nucleotide sequence ID" value="NZ_JACIBY010000021.1"/>
</dbReference>
<comment type="subunit">
    <text evidence="3">Homodimer.</text>
</comment>
<gene>
    <name evidence="3" type="primary">dapF</name>
    <name evidence="5" type="ORF">FHS57_005804</name>
</gene>
<evidence type="ECO:0000313" key="5">
    <source>
        <dbReference type="EMBL" id="MBB3841775.1"/>
    </source>
</evidence>
<feature type="active site" description="Proton acceptor" evidence="3">
    <location>
        <position position="203"/>
    </location>
</feature>
<dbReference type="InterPro" id="IPR001653">
    <property type="entry name" value="DAP_epimerase_DapF"/>
</dbReference>
<evidence type="ECO:0000256" key="2">
    <source>
        <dbReference type="ARBA" id="ARBA00023235"/>
    </source>
</evidence>
<keyword evidence="3" id="KW-0457">Lysine biosynthesis</keyword>
<dbReference type="EC" id="5.1.1.7" evidence="3 4"/>
<evidence type="ECO:0000313" key="6">
    <source>
        <dbReference type="Proteomes" id="UP000541352"/>
    </source>
</evidence>
<feature type="active site" description="Proton donor" evidence="3">
    <location>
        <position position="78"/>
    </location>
</feature>
<dbReference type="Gene3D" id="3.10.310.10">
    <property type="entry name" value="Diaminopimelate Epimerase, Chain A, domain 1"/>
    <property type="match status" value="2"/>
</dbReference>
<evidence type="ECO:0000256" key="4">
    <source>
        <dbReference type="NCBIfam" id="TIGR00652"/>
    </source>
</evidence>
<sequence>MITSPLSIRFVKYQGTGNDFIMIDDRSETFPVSQPLIEFLCHRRFGIGADGLILLRNAEGYDFRMVYFNADGREGSMCGNGGRCTVRFAQDLGLFEENTTFIAVDGEHKAVACEEEIFLNMSNVAGSEKDGADFFLNTGSPHFVRFVKDVEATEVVADGKAIRYGEVYGPKGGTNVNFTEVMGEQSIYVRTYERGVEDETYSCGTGVTACALMAYQHLGMNEPISVKTKGGPLRVSFVAHENGSFDNIYLIGPAVRVFEGVFEVN</sequence>
<feature type="binding site" evidence="3">
    <location>
        <position position="69"/>
    </location>
    <ligand>
        <name>substrate</name>
    </ligand>
</feature>
<dbReference type="NCBIfam" id="TIGR00652">
    <property type="entry name" value="DapF"/>
    <property type="match status" value="1"/>
</dbReference>
<feature type="site" description="Could be important to modulate the pK values of the two catalytic cysteine residues" evidence="3">
    <location>
        <position position="193"/>
    </location>
</feature>
<comment type="subcellular location">
    <subcellularLocation>
        <location evidence="3">Cytoplasm</location>
    </subcellularLocation>
</comment>
<feature type="binding site" evidence="3">
    <location>
        <begin position="79"/>
        <end position="80"/>
    </location>
    <ligand>
        <name>substrate</name>
    </ligand>
</feature>
<comment type="function">
    <text evidence="3">Catalyzes the stereoinversion of LL-2,6-diaminopimelate (L,L-DAP) to meso-diaminopimelate (meso-DAP), a precursor of L-lysine and an essential component of the bacterial peptidoglycan.</text>
</comment>
<evidence type="ECO:0000256" key="3">
    <source>
        <dbReference type="HAMAP-Rule" id="MF_00197"/>
    </source>
</evidence>
<organism evidence="5 6">
    <name type="scientific">Runella defluvii</name>
    <dbReference type="NCBI Taxonomy" id="370973"/>
    <lineage>
        <taxon>Bacteria</taxon>
        <taxon>Pseudomonadati</taxon>
        <taxon>Bacteroidota</taxon>
        <taxon>Cytophagia</taxon>
        <taxon>Cytophagales</taxon>
        <taxon>Spirosomataceae</taxon>
        <taxon>Runella</taxon>
    </lineage>
</organism>
<keyword evidence="3" id="KW-0028">Amino-acid biosynthesis</keyword>
<comment type="catalytic activity">
    <reaction evidence="3">
        <text>(2S,6S)-2,6-diaminopimelate = meso-2,6-diaminopimelate</text>
        <dbReference type="Rhea" id="RHEA:15393"/>
        <dbReference type="ChEBI" id="CHEBI:57609"/>
        <dbReference type="ChEBI" id="CHEBI:57791"/>
        <dbReference type="EC" id="5.1.1.7"/>
    </reaction>
</comment>
<evidence type="ECO:0000256" key="1">
    <source>
        <dbReference type="ARBA" id="ARBA00010219"/>
    </source>
</evidence>
<comment type="caution">
    <text evidence="3">Lacks conserved residue(s) required for the propagation of feature annotation.</text>
</comment>
<feature type="binding site" evidence="3">
    <location>
        <position position="175"/>
    </location>
    <ligand>
        <name>substrate</name>
    </ligand>
</feature>
<keyword evidence="3" id="KW-0963">Cytoplasm</keyword>
<dbReference type="SUPFAM" id="SSF54506">
    <property type="entry name" value="Diaminopimelate epimerase-like"/>
    <property type="match status" value="2"/>
</dbReference>
<proteinExistence type="inferred from homology"/>
<dbReference type="Pfam" id="PF01678">
    <property type="entry name" value="DAP_epimerase"/>
    <property type="match status" value="2"/>
</dbReference>
<dbReference type="EMBL" id="JACIBY010000021">
    <property type="protein sequence ID" value="MBB3841775.1"/>
    <property type="molecule type" value="Genomic_DNA"/>
</dbReference>
<dbReference type="GO" id="GO:0009089">
    <property type="term" value="P:lysine biosynthetic process via diaminopimelate"/>
    <property type="evidence" value="ECO:0007669"/>
    <property type="project" value="UniProtKB-UniRule"/>
</dbReference>